<dbReference type="EMBL" id="LUGG01000002">
    <property type="protein sequence ID" value="OBZ77538.1"/>
    <property type="molecule type" value="Genomic_DNA"/>
</dbReference>
<keyword evidence="2" id="KW-1185">Reference proteome</keyword>
<protein>
    <submittedName>
        <fullName evidence="1">Uncharacterized protein</fullName>
    </submittedName>
</protein>
<dbReference type="Proteomes" id="UP000092993">
    <property type="component" value="Unassembled WGS sequence"/>
</dbReference>
<sequence>MEGTRCHMQDTLSSLQARTEELKECAVEFLRSDSAFRLLHPAGCVSDSRSILTYPLGFPMIQVIITNTLSSDFS</sequence>
<dbReference type="AlphaFoldDB" id="A0A1C7ML52"/>
<name>A0A1C7ML52_GRIFR</name>
<evidence type="ECO:0000313" key="1">
    <source>
        <dbReference type="EMBL" id="OBZ77538.1"/>
    </source>
</evidence>
<proteinExistence type="predicted"/>
<comment type="caution">
    <text evidence="1">The sequence shown here is derived from an EMBL/GenBank/DDBJ whole genome shotgun (WGS) entry which is preliminary data.</text>
</comment>
<accession>A0A1C7ML52</accession>
<organism evidence="1 2">
    <name type="scientific">Grifola frondosa</name>
    <name type="common">Maitake</name>
    <name type="synonym">Polyporus frondosus</name>
    <dbReference type="NCBI Taxonomy" id="5627"/>
    <lineage>
        <taxon>Eukaryota</taxon>
        <taxon>Fungi</taxon>
        <taxon>Dikarya</taxon>
        <taxon>Basidiomycota</taxon>
        <taxon>Agaricomycotina</taxon>
        <taxon>Agaricomycetes</taxon>
        <taxon>Polyporales</taxon>
        <taxon>Grifolaceae</taxon>
        <taxon>Grifola</taxon>
    </lineage>
</organism>
<evidence type="ECO:0000313" key="2">
    <source>
        <dbReference type="Proteomes" id="UP000092993"/>
    </source>
</evidence>
<gene>
    <name evidence="1" type="ORF">A0H81_01913</name>
</gene>
<reference evidence="1 2" key="1">
    <citation type="submission" date="2016-03" db="EMBL/GenBank/DDBJ databases">
        <title>Whole genome sequencing of Grifola frondosa 9006-11.</title>
        <authorList>
            <person name="Min B."/>
            <person name="Park H."/>
            <person name="Kim J.-G."/>
            <person name="Cho H."/>
            <person name="Oh Y.-L."/>
            <person name="Kong W.-S."/>
            <person name="Choi I.-G."/>
        </authorList>
    </citation>
    <scope>NUCLEOTIDE SEQUENCE [LARGE SCALE GENOMIC DNA]</scope>
    <source>
        <strain evidence="1 2">9006-11</strain>
    </source>
</reference>